<dbReference type="RefSeq" id="WP_378069090.1">
    <property type="nucleotide sequence ID" value="NZ_JBHSBL010000018.1"/>
</dbReference>
<comment type="caution">
    <text evidence="2">The sequence shown here is derived from an EMBL/GenBank/DDBJ whole genome shotgun (WGS) entry which is preliminary data.</text>
</comment>
<dbReference type="PROSITE" id="PS00409">
    <property type="entry name" value="PROKAR_NTER_METHYL"/>
    <property type="match status" value="1"/>
</dbReference>
<dbReference type="Pfam" id="PF07963">
    <property type="entry name" value="N_methyl"/>
    <property type="match status" value="1"/>
</dbReference>
<name>A0ABV8IW70_9ACTN</name>
<evidence type="ECO:0000313" key="2">
    <source>
        <dbReference type="EMBL" id="MFC4068224.1"/>
    </source>
</evidence>
<sequence>MRRRDDEGYSLVEVLVAASLMSVVMAVSVTAVLQIYSSINRTEETVAVRDAIDVSFRRLDREMRYATRVNLPTKVNGRWYLEYQLPITDGSTNAPCRQLKLENGVLTLSSWKLPAITPEKPFIIASGVTADTTKGPVEIYAPGDKPYATATAGAAGVGSAFEPQFLQFRLKFSVNTGKVSLPFDSAFTAQNIDRDLYRQITAGAVSNDCSKGRPTS</sequence>
<accession>A0ABV8IW70</accession>
<proteinExistence type="predicted"/>
<dbReference type="EMBL" id="JBHSBL010000018">
    <property type="protein sequence ID" value="MFC4068224.1"/>
    <property type="molecule type" value="Genomic_DNA"/>
</dbReference>
<keyword evidence="1" id="KW-0472">Membrane</keyword>
<dbReference type="Proteomes" id="UP001595867">
    <property type="component" value="Unassembled WGS sequence"/>
</dbReference>
<evidence type="ECO:0000256" key="1">
    <source>
        <dbReference type="SAM" id="Phobius"/>
    </source>
</evidence>
<dbReference type="InterPro" id="IPR012902">
    <property type="entry name" value="N_methyl_site"/>
</dbReference>
<reference evidence="3" key="1">
    <citation type="journal article" date="2019" name="Int. J. Syst. Evol. Microbiol.">
        <title>The Global Catalogue of Microorganisms (GCM) 10K type strain sequencing project: providing services to taxonomists for standard genome sequencing and annotation.</title>
        <authorList>
            <consortium name="The Broad Institute Genomics Platform"/>
            <consortium name="The Broad Institute Genome Sequencing Center for Infectious Disease"/>
            <person name="Wu L."/>
            <person name="Ma J."/>
        </authorList>
    </citation>
    <scope>NUCLEOTIDE SEQUENCE [LARGE SCALE GENOMIC DNA]</scope>
    <source>
        <strain evidence="3">TBRC 5832</strain>
    </source>
</reference>
<keyword evidence="3" id="KW-1185">Reference proteome</keyword>
<protein>
    <submittedName>
        <fullName evidence="2">Type II secretion system protein J</fullName>
    </submittedName>
</protein>
<feature type="transmembrane region" description="Helical" evidence="1">
    <location>
        <begin position="12"/>
        <end position="36"/>
    </location>
</feature>
<organism evidence="2 3">
    <name type="scientific">Actinoplanes subglobosus</name>
    <dbReference type="NCBI Taxonomy" id="1547892"/>
    <lineage>
        <taxon>Bacteria</taxon>
        <taxon>Bacillati</taxon>
        <taxon>Actinomycetota</taxon>
        <taxon>Actinomycetes</taxon>
        <taxon>Micromonosporales</taxon>
        <taxon>Micromonosporaceae</taxon>
        <taxon>Actinoplanes</taxon>
    </lineage>
</organism>
<keyword evidence="1" id="KW-0812">Transmembrane</keyword>
<keyword evidence="1" id="KW-1133">Transmembrane helix</keyword>
<evidence type="ECO:0000313" key="3">
    <source>
        <dbReference type="Proteomes" id="UP001595867"/>
    </source>
</evidence>
<gene>
    <name evidence="2" type="ORF">ACFO0C_25135</name>
</gene>